<name>A0ABR2I5Y3_9EUKA</name>
<protein>
    <recommendedName>
        <fullName evidence="4">NET domain-containing protein</fullName>
    </recommendedName>
</protein>
<accession>A0ABR2I5Y3</accession>
<sequence>MNDFEYEQISILYQKLINRPLAKIIKEIPQDKELVPNFRMIQEKIDSKKYISIVDFTIDVRTLFNRAKPLLKDDELSIFAIDDLEIWFEKHLIKIPRTKDELYYCQANKIKKKCDKLRRAMSLAAFSFQPVNIAQMDDDYKRPAPPYLIFEIQKLISEEMKTPEVQRNVASILRSAIPDFNPLAEVHINASSITVELAERIKDYLLKVKKEKKANMLKEDADQTVTD</sequence>
<keyword evidence="1" id="KW-0103">Bromodomain</keyword>
<comment type="caution">
    <text evidence="2">The sequence shown here is derived from an EMBL/GenBank/DDBJ whole genome shotgun (WGS) entry which is preliminary data.</text>
</comment>
<evidence type="ECO:0000313" key="2">
    <source>
        <dbReference type="EMBL" id="KAK8857878.1"/>
    </source>
</evidence>
<proteinExistence type="predicted"/>
<evidence type="ECO:0008006" key="4">
    <source>
        <dbReference type="Google" id="ProtNLM"/>
    </source>
</evidence>
<dbReference type="SUPFAM" id="SSF47370">
    <property type="entry name" value="Bromodomain"/>
    <property type="match status" value="1"/>
</dbReference>
<reference evidence="2 3" key="1">
    <citation type="submission" date="2024-04" db="EMBL/GenBank/DDBJ databases">
        <title>Tritrichomonas musculus Genome.</title>
        <authorList>
            <person name="Alves-Ferreira E."/>
            <person name="Grigg M."/>
            <person name="Lorenzi H."/>
            <person name="Galac M."/>
        </authorList>
    </citation>
    <scope>NUCLEOTIDE SEQUENCE [LARGE SCALE GENOMIC DNA]</scope>
    <source>
        <strain evidence="2 3">EAF2021</strain>
    </source>
</reference>
<dbReference type="Gene3D" id="1.20.920.10">
    <property type="entry name" value="Bromodomain-like"/>
    <property type="match status" value="1"/>
</dbReference>
<dbReference type="Proteomes" id="UP001470230">
    <property type="component" value="Unassembled WGS sequence"/>
</dbReference>
<organism evidence="2 3">
    <name type="scientific">Tritrichomonas musculus</name>
    <dbReference type="NCBI Taxonomy" id="1915356"/>
    <lineage>
        <taxon>Eukaryota</taxon>
        <taxon>Metamonada</taxon>
        <taxon>Parabasalia</taxon>
        <taxon>Tritrichomonadida</taxon>
        <taxon>Tritrichomonadidae</taxon>
        <taxon>Tritrichomonas</taxon>
    </lineage>
</organism>
<keyword evidence="3" id="KW-1185">Reference proteome</keyword>
<evidence type="ECO:0000256" key="1">
    <source>
        <dbReference type="ARBA" id="ARBA00023117"/>
    </source>
</evidence>
<dbReference type="InterPro" id="IPR036427">
    <property type="entry name" value="Bromodomain-like_sf"/>
</dbReference>
<gene>
    <name evidence="2" type="ORF">M9Y10_012974</name>
</gene>
<evidence type="ECO:0000313" key="3">
    <source>
        <dbReference type="Proteomes" id="UP001470230"/>
    </source>
</evidence>
<dbReference type="EMBL" id="JAPFFF010000019">
    <property type="protein sequence ID" value="KAK8857878.1"/>
    <property type="molecule type" value="Genomic_DNA"/>
</dbReference>